<keyword evidence="5" id="KW-0677">Repeat</keyword>
<keyword evidence="15" id="KW-1185">Reference proteome</keyword>
<evidence type="ECO:0000256" key="8">
    <source>
        <dbReference type="ARBA" id="ARBA00023136"/>
    </source>
</evidence>
<dbReference type="GO" id="GO:0050660">
    <property type="term" value="F:flavin adenine dinucleotide binding"/>
    <property type="evidence" value="ECO:0007669"/>
    <property type="project" value="InterPro"/>
</dbReference>
<organism evidence="14 15">
    <name type="scientific">Pseudosporangium ferrugineum</name>
    <dbReference type="NCBI Taxonomy" id="439699"/>
    <lineage>
        <taxon>Bacteria</taxon>
        <taxon>Bacillati</taxon>
        <taxon>Actinomycetota</taxon>
        <taxon>Actinomycetes</taxon>
        <taxon>Micromonosporales</taxon>
        <taxon>Micromonosporaceae</taxon>
        <taxon>Pseudosporangium</taxon>
    </lineage>
</organism>
<feature type="domain" description="CBS" evidence="12">
    <location>
        <begin position="286"/>
        <end position="343"/>
    </location>
</feature>
<feature type="domain" description="CBS" evidence="12">
    <location>
        <begin position="221"/>
        <end position="280"/>
    </location>
</feature>
<evidence type="ECO:0000256" key="11">
    <source>
        <dbReference type="SAM" id="Phobius"/>
    </source>
</evidence>
<feature type="transmembrane region" description="Helical" evidence="11">
    <location>
        <begin position="99"/>
        <end position="119"/>
    </location>
</feature>
<dbReference type="PROSITE" id="PS51846">
    <property type="entry name" value="CNNM"/>
    <property type="match status" value="1"/>
</dbReference>
<dbReference type="InterPro" id="IPR000644">
    <property type="entry name" value="CBS_dom"/>
</dbReference>
<dbReference type="SUPFAM" id="SSF56176">
    <property type="entry name" value="FAD-binding/transporter-associated domain-like"/>
    <property type="match status" value="1"/>
</dbReference>
<dbReference type="GO" id="GO:0005886">
    <property type="term" value="C:plasma membrane"/>
    <property type="evidence" value="ECO:0007669"/>
    <property type="project" value="UniProtKB-SubCell"/>
</dbReference>
<dbReference type="InterPro" id="IPR051676">
    <property type="entry name" value="UPF0053_domain"/>
</dbReference>
<evidence type="ECO:0000259" key="12">
    <source>
        <dbReference type="PROSITE" id="PS51371"/>
    </source>
</evidence>
<dbReference type="OrthoDB" id="110231at2"/>
<dbReference type="RefSeq" id="WP_106129092.1">
    <property type="nucleotide sequence ID" value="NZ_PVZG01000013.1"/>
</dbReference>
<dbReference type="CDD" id="cd04590">
    <property type="entry name" value="CBS_pair_CorC_HlyC_assoc"/>
    <property type="match status" value="1"/>
</dbReference>
<dbReference type="InterPro" id="IPR005170">
    <property type="entry name" value="Transptr-assoc_dom"/>
</dbReference>
<dbReference type="Pfam" id="PF01595">
    <property type="entry name" value="CNNM"/>
    <property type="match status" value="1"/>
</dbReference>
<keyword evidence="3" id="KW-1003">Cell membrane</keyword>
<reference evidence="14 15" key="1">
    <citation type="submission" date="2018-03" db="EMBL/GenBank/DDBJ databases">
        <title>Genomic Encyclopedia of Archaeal and Bacterial Type Strains, Phase II (KMG-II): from individual species to whole genera.</title>
        <authorList>
            <person name="Goeker M."/>
        </authorList>
    </citation>
    <scope>NUCLEOTIDE SEQUENCE [LARGE SCALE GENOMIC DNA]</scope>
    <source>
        <strain evidence="14 15">DSM 45348</strain>
    </source>
</reference>
<dbReference type="InterPro" id="IPR002550">
    <property type="entry name" value="CNNM"/>
</dbReference>
<evidence type="ECO:0000256" key="3">
    <source>
        <dbReference type="ARBA" id="ARBA00022475"/>
    </source>
</evidence>
<evidence type="ECO:0000259" key="13">
    <source>
        <dbReference type="PROSITE" id="PS51846"/>
    </source>
</evidence>
<dbReference type="Gene3D" id="3.10.580.10">
    <property type="entry name" value="CBS-domain"/>
    <property type="match status" value="1"/>
</dbReference>
<dbReference type="PROSITE" id="PS51371">
    <property type="entry name" value="CBS"/>
    <property type="match status" value="2"/>
</dbReference>
<dbReference type="Gene3D" id="3.30.465.10">
    <property type="match status" value="1"/>
</dbReference>
<evidence type="ECO:0000256" key="6">
    <source>
        <dbReference type="ARBA" id="ARBA00022989"/>
    </source>
</evidence>
<evidence type="ECO:0000256" key="7">
    <source>
        <dbReference type="ARBA" id="ARBA00023122"/>
    </source>
</evidence>
<comment type="subcellular location">
    <subcellularLocation>
        <location evidence="1">Cell membrane</location>
        <topology evidence="1">Multi-pass membrane protein</topology>
    </subcellularLocation>
</comment>
<gene>
    <name evidence="14" type="ORF">CLV70_11325</name>
</gene>
<dbReference type="AlphaFoldDB" id="A0A2T0RTX4"/>
<evidence type="ECO:0000256" key="1">
    <source>
        <dbReference type="ARBA" id="ARBA00004651"/>
    </source>
</evidence>
<comment type="caution">
    <text evidence="14">The sequence shown here is derived from an EMBL/GenBank/DDBJ whole genome shotgun (WGS) entry which is preliminary data.</text>
</comment>
<dbReference type="SMART" id="SM00116">
    <property type="entry name" value="CBS"/>
    <property type="match status" value="2"/>
</dbReference>
<evidence type="ECO:0000256" key="2">
    <source>
        <dbReference type="ARBA" id="ARBA00006337"/>
    </source>
</evidence>
<dbReference type="InterPro" id="IPR036318">
    <property type="entry name" value="FAD-bd_PCMH-like_sf"/>
</dbReference>
<comment type="similarity">
    <text evidence="2">Belongs to the UPF0053 family.</text>
</comment>
<evidence type="ECO:0000313" key="15">
    <source>
        <dbReference type="Proteomes" id="UP000239209"/>
    </source>
</evidence>
<evidence type="ECO:0000256" key="10">
    <source>
        <dbReference type="PROSITE-ProRule" id="PRU01193"/>
    </source>
</evidence>
<evidence type="ECO:0000313" key="14">
    <source>
        <dbReference type="EMBL" id="PRY24587.1"/>
    </source>
</evidence>
<dbReference type="InterPro" id="IPR016169">
    <property type="entry name" value="FAD-bd_PCMH_sub2"/>
</dbReference>
<dbReference type="Pfam" id="PF03471">
    <property type="entry name" value="CorC_HlyC"/>
    <property type="match status" value="1"/>
</dbReference>
<feature type="domain" description="CNNM transmembrane" evidence="13">
    <location>
        <begin position="1"/>
        <end position="202"/>
    </location>
</feature>
<dbReference type="SMART" id="SM01091">
    <property type="entry name" value="CorC_HlyC"/>
    <property type="match status" value="1"/>
</dbReference>
<evidence type="ECO:0000256" key="9">
    <source>
        <dbReference type="PROSITE-ProRule" id="PRU00703"/>
    </source>
</evidence>
<protein>
    <submittedName>
        <fullName evidence="14">CBS domain containing-hemolysin-like protein</fullName>
    </submittedName>
</protein>
<dbReference type="InterPro" id="IPR044751">
    <property type="entry name" value="Ion_transp-like_CBS"/>
</dbReference>
<proteinExistence type="inferred from homology"/>
<accession>A0A2T0RTX4</accession>
<dbReference type="SUPFAM" id="SSF54631">
    <property type="entry name" value="CBS-domain pair"/>
    <property type="match status" value="1"/>
</dbReference>
<dbReference type="Pfam" id="PF00571">
    <property type="entry name" value="CBS"/>
    <property type="match status" value="2"/>
</dbReference>
<keyword evidence="8 10" id="KW-0472">Membrane</keyword>
<evidence type="ECO:0000256" key="4">
    <source>
        <dbReference type="ARBA" id="ARBA00022692"/>
    </source>
</evidence>
<keyword evidence="6 10" id="KW-1133">Transmembrane helix</keyword>
<keyword evidence="4 10" id="KW-0812">Transmembrane</keyword>
<sequence>MLILVGLLLVVVVTAVTGYFVAQEFGYVAVDRGRLRQEAESGDKAAGRALTVTERLSFVLSGAQLGITVTALIVGYIAEPFLGAGLADLLGVAGIPEAVSLPASLVLALVIATVVQMVLGELAPKNLAIARAETVAKALGRSTLMYLTVFGPVIKLFDRAAERLLRRVGIEPIEELPEGATEEDLEQIIAESRAEGHLDPELSALLDRGLDFRRRTASEVMVPRVDVHTVQASDPAAQVVTLLDTGRSRFPVRSGTGVDEIVGVVGIADILAVPPPDRATVPISAIATPPLFVPASLRLPTVLDRLRAGHRQLACVVDEYGGFAGIITLEDIAEELVGPIRDEDDLPEPAPARQEDGSWIVPARWRIDEVTDATGVALPEGAGYDTISGLVMSHLGRVPQVGDAFSLDSGAALAVLTVDRHVPGSVRLSAPVGSEVAG</sequence>
<dbReference type="InterPro" id="IPR046342">
    <property type="entry name" value="CBS_dom_sf"/>
</dbReference>
<name>A0A2T0RTX4_9ACTN</name>
<dbReference type="Proteomes" id="UP000239209">
    <property type="component" value="Unassembled WGS sequence"/>
</dbReference>
<feature type="transmembrane region" description="Helical" evidence="11">
    <location>
        <begin position="58"/>
        <end position="78"/>
    </location>
</feature>
<dbReference type="EMBL" id="PVZG01000013">
    <property type="protein sequence ID" value="PRY24587.1"/>
    <property type="molecule type" value="Genomic_DNA"/>
</dbReference>
<evidence type="ECO:0000256" key="5">
    <source>
        <dbReference type="ARBA" id="ARBA00022737"/>
    </source>
</evidence>
<dbReference type="PANTHER" id="PTHR43099">
    <property type="entry name" value="UPF0053 PROTEIN YRKA"/>
    <property type="match status" value="1"/>
</dbReference>
<keyword evidence="7 9" id="KW-0129">CBS domain</keyword>
<dbReference type="PANTHER" id="PTHR43099:SF6">
    <property type="entry name" value="UPF0053 PROTEIN RV1842C"/>
    <property type="match status" value="1"/>
</dbReference>